<reference evidence="2" key="1">
    <citation type="submission" date="2012-05" db="EMBL/GenBank/DDBJ databases">
        <authorList>
            <person name="Krishnakumar V."/>
            <person name="Cheung F."/>
            <person name="Xiao Y."/>
            <person name="Chan A."/>
            <person name="Moskal W.A."/>
            <person name="Town C.D."/>
        </authorList>
    </citation>
    <scope>NUCLEOTIDE SEQUENCE</scope>
</reference>
<keyword evidence="1" id="KW-0812">Transmembrane</keyword>
<keyword evidence="1" id="KW-1133">Transmembrane helix</keyword>
<sequence length="56" mass="6638">MVPITSYFLLFISSVFYVFWDARILLEDYASQRDRLHFQSSSFGYTISHLDVPIIM</sequence>
<accession>I3S626</accession>
<organism evidence="2">
    <name type="scientific">Medicago truncatula</name>
    <name type="common">Barrel medic</name>
    <name type="synonym">Medicago tribuloides</name>
    <dbReference type="NCBI Taxonomy" id="3880"/>
    <lineage>
        <taxon>Eukaryota</taxon>
        <taxon>Viridiplantae</taxon>
        <taxon>Streptophyta</taxon>
        <taxon>Embryophyta</taxon>
        <taxon>Tracheophyta</taxon>
        <taxon>Spermatophyta</taxon>
        <taxon>Magnoliopsida</taxon>
        <taxon>eudicotyledons</taxon>
        <taxon>Gunneridae</taxon>
        <taxon>Pentapetalae</taxon>
        <taxon>rosids</taxon>
        <taxon>fabids</taxon>
        <taxon>Fabales</taxon>
        <taxon>Fabaceae</taxon>
        <taxon>Papilionoideae</taxon>
        <taxon>50 kb inversion clade</taxon>
        <taxon>NPAAA clade</taxon>
        <taxon>Hologalegina</taxon>
        <taxon>IRL clade</taxon>
        <taxon>Trifolieae</taxon>
        <taxon>Medicago</taxon>
    </lineage>
</organism>
<protein>
    <recommendedName>
        <fullName evidence="3">Transmembrane protein</fullName>
    </recommendedName>
</protein>
<evidence type="ECO:0000313" key="2">
    <source>
        <dbReference type="EMBL" id="AFK35718.1"/>
    </source>
</evidence>
<evidence type="ECO:0008006" key="3">
    <source>
        <dbReference type="Google" id="ProtNLM"/>
    </source>
</evidence>
<dbReference type="AlphaFoldDB" id="I3S626"/>
<keyword evidence="1" id="KW-0472">Membrane</keyword>
<dbReference type="EMBL" id="BT135923">
    <property type="protein sequence ID" value="AFK35718.1"/>
    <property type="molecule type" value="mRNA"/>
</dbReference>
<feature type="transmembrane region" description="Helical" evidence="1">
    <location>
        <begin position="6"/>
        <end position="26"/>
    </location>
</feature>
<name>I3S626_MEDTR</name>
<evidence type="ECO:0000256" key="1">
    <source>
        <dbReference type="SAM" id="Phobius"/>
    </source>
</evidence>
<proteinExistence type="evidence at transcript level"/>